<feature type="domain" description="Rieske" evidence="12">
    <location>
        <begin position="61"/>
        <end position="153"/>
    </location>
</feature>
<evidence type="ECO:0000256" key="3">
    <source>
        <dbReference type="ARBA" id="ARBA00022714"/>
    </source>
</evidence>
<dbReference type="InterPro" id="IPR005805">
    <property type="entry name" value="Rieske_Fe-S_prot_C"/>
</dbReference>
<dbReference type="PRINTS" id="PR00162">
    <property type="entry name" value="RIESKE"/>
</dbReference>
<evidence type="ECO:0000256" key="4">
    <source>
        <dbReference type="ARBA" id="ARBA00022723"/>
    </source>
</evidence>
<dbReference type="InterPro" id="IPR017941">
    <property type="entry name" value="Rieske_2Fe-2S"/>
</dbReference>
<dbReference type="SUPFAM" id="SSF50022">
    <property type="entry name" value="ISP domain"/>
    <property type="match status" value="1"/>
</dbReference>
<dbReference type="RefSeq" id="WP_344724933.1">
    <property type="nucleotide sequence ID" value="NZ_BAAAUS010000027.1"/>
</dbReference>
<evidence type="ECO:0000313" key="13">
    <source>
        <dbReference type="EMBL" id="MFD1523446.1"/>
    </source>
</evidence>
<keyword evidence="5" id="KW-0408">Iron</keyword>
<gene>
    <name evidence="13" type="ORF">ACFSJD_38600</name>
</gene>
<comment type="caution">
    <text evidence="13">The sequence shown here is derived from an EMBL/GenBank/DDBJ whole genome shotgun (WGS) entry which is preliminary data.</text>
</comment>
<dbReference type="Proteomes" id="UP001597114">
    <property type="component" value="Unassembled WGS sequence"/>
</dbReference>
<evidence type="ECO:0000256" key="6">
    <source>
        <dbReference type="ARBA" id="ARBA00023014"/>
    </source>
</evidence>
<accession>A0ABW4F775</accession>
<dbReference type="Gene3D" id="2.102.10.10">
    <property type="entry name" value="Rieske [2Fe-2S] iron-sulphur domain"/>
    <property type="match status" value="1"/>
</dbReference>
<protein>
    <recommendedName>
        <fullName evidence="2">Cytochrome bc1 complex Rieske iron-sulfur subunit</fullName>
    </recommendedName>
    <alternativeName>
        <fullName evidence="8">Cytochrome bc1 reductase complex subunit QcrA</fullName>
    </alternativeName>
</protein>
<dbReference type="Pfam" id="PF00355">
    <property type="entry name" value="Rieske"/>
    <property type="match status" value="1"/>
</dbReference>
<dbReference type="InterPro" id="IPR006311">
    <property type="entry name" value="TAT_signal"/>
</dbReference>
<reference evidence="14" key="1">
    <citation type="journal article" date="2019" name="Int. J. Syst. Evol. Microbiol.">
        <title>The Global Catalogue of Microorganisms (GCM) 10K type strain sequencing project: providing services to taxonomists for standard genome sequencing and annotation.</title>
        <authorList>
            <consortium name="The Broad Institute Genomics Platform"/>
            <consortium name="The Broad Institute Genome Sequencing Center for Infectious Disease"/>
            <person name="Wu L."/>
            <person name="Ma J."/>
        </authorList>
    </citation>
    <scope>NUCLEOTIDE SEQUENCE [LARGE SCALE GENOMIC DNA]</scope>
    <source>
        <strain evidence="14">CCM 7043</strain>
    </source>
</reference>
<evidence type="ECO:0000256" key="11">
    <source>
        <dbReference type="SAM" id="SignalP"/>
    </source>
</evidence>
<evidence type="ECO:0000256" key="10">
    <source>
        <dbReference type="SAM" id="MobiDB-lite"/>
    </source>
</evidence>
<dbReference type="PANTHER" id="PTHR10134">
    <property type="entry name" value="CYTOCHROME B-C1 COMPLEX SUBUNIT RIESKE, MITOCHONDRIAL"/>
    <property type="match status" value="1"/>
</dbReference>
<evidence type="ECO:0000256" key="5">
    <source>
        <dbReference type="ARBA" id="ARBA00023004"/>
    </source>
</evidence>
<dbReference type="PROSITE" id="PS51296">
    <property type="entry name" value="RIESKE"/>
    <property type="match status" value="1"/>
</dbReference>
<feature type="chain" id="PRO_5045575972" description="Cytochrome bc1 complex Rieske iron-sulfur subunit" evidence="11">
    <location>
        <begin position="25"/>
        <end position="154"/>
    </location>
</feature>
<dbReference type="InterPro" id="IPR014349">
    <property type="entry name" value="Rieske_Fe-S_prot"/>
</dbReference>
<feature type="signal peptide" evidence="11">
    <location>
        <begin position="1"/>
        <end position="24"/>
    </location>
</feature>
<dbReference type="InterPro" id="IPR036922">
    <property type="entry name" value="Rieske_2Fe-2S_sf"/>
</dbReference>
<evidence type="ECO:0000256" key="1">
    <source>
        <dbReference type="ARBA" id="ARBA00002494"/>
    </source>
</evidence>
<dbReference type="CDD" id="cd03467">
    <property type="entry name" value="Rieske"/>
    <property type="match status" value="1"/>
</dbReference>
<sequence length="154" mass="14853">MHAKLPTPALPRRAVMVGACGVCAAALSACSSYGSGGSAAPAAPAPAPTGAPGAASSGGGAALTSTTDVPVGGGTIFADRQVVVTQPTAGEFKAFSSTCTHEGCTVSQVSDGTINCPCHGSRFSVTDGSVVRGPAQSPLPAKNIQVEGNSIVLA</sequence>
<comment type="function">
    <text evidence="1">Iron-sulfur subunit of the cytochrome bc1 complex, an essential component of the respiratory electron transport chain required for ATP synthesis. The bc1 complex catalyzes the oxidation of menaquinol and the reduction of cytochrome c in the respiratory chain. The bc1 complex operates through a Q-cycle mechanism that couples electron transfer to generation of the proton gradient that drives ATP synthesis.</text>
</comment>
<keyword evidence="3" id="KW-0001">2Fe-2S</keyword>
<feature type="region of interest" description="Disordered" evidence="10">
    <location>
        <begin position="41"/>
        <end position="61"/>
    </location>
</feature>
<evidence type="ECO:0000256" key="7">
    <source>
        <dbReference type="ARBA" id="ARBA00023157"/>
    </source>
</evidence>
<evidence type="ECO:0000256" key="8">
    <source>
        <dbReference type="ARBA" id="ARBA00029586"/>
    </source>
</evidence>
<dbReference type="PROSITE" id="PS51318">
    <property type="entry name" value="TAT"/>
    <property type="match status" value="1"/>
</dbReference>
<proteinExistence type="predicted"/>
<evidence type="ECO:0000313" key="14">
    <source>
        <dbReference type="Proteomes" id="UP001597114"/>
    </source>
</evidence>
<organism evidence="13 14">
    <name type="scientific">Pseudonocardia yunnanensis</name>
    <dbReference type="NCBI Taxonomy" id="58107"/>
    <lineage>
        <taxon>Bacteria</taxon>
        <taxon>Bacillati</taxon>
        <taxon>Actinomycetota</taxon>
        <taxon>Actinomycetes</taxon>
        <taxon>Pseudonocardiales</taxon>
        <taxon>Pseudonocardiaceae</taxon>
        <taxon>Pseudonocardia</taxon>
    </lineage>
</organism>
<keyword evidence="14" id="KW-1185">Reference proteome</keyword>
<evidence type="ECO:0000256" key="2">
    <source>
        <dbReference type="ARBA" id="ARBA00015816"/>
    </source>
</evidence>
<keyword evidence="6" id="KW-0411">Iron-sulfur</keyword>
<dbReference type="EMBL" id="JBHUCO010000065">
    <property type="protein sequence ID" value="MFD1523446.1"/>
    <property type="molecule type" value="Genomic_DNA"/>
</dbReference>
<evidence type="ECO:0000259" key="12">
    <source>
        <dbReference type="PROSITE" id="PS51296"/>
    </source>
</evidence>
<keyword evidence="4" id="KW-0479">Metal-binding</keyword>
<comment type="cofactor">
    <cofactor evidence="9">
        <name>[2Fe-2S] cluster</name>
        <dbReference type="ChEBI" id="CHEBI:190135"/>
    </cofactor>
</comment>
<evidence type="ECO:0000256" key="9">
    <source>
        <dbReference type="ARBA" id="ARBA00034078"/>
    </source>
</evidence>
<keyword evidence="7" id="KW-1015">Disulfide bond</keyword>
<keyword evidence="11" id="KW-0732">Signal</keyword>
<name>A0ABW4F775_9PSEU</name>
<dbReference type="PROSITE" id="PS51257">
    <property type="entry name" value="PROKAR_LIPOPROTEIN"/>
    <property type="match status" value="1"/>
</dbReference>